<proteinExistence type="predicted"/>
<dbReference type="Proteomes" id="UP001596267">
    <property type="component" value="Unassembled WGS sequence"/>
</dbReference>
<dbReference type="RefSeq" id="WP_253077201.1">
    <property type="nucleotide sequence ID" value="NZ_JAMXWN010000017.1"/>
</dbReference>
<evidence type="ECO:0000313" key="2">
    <source>
        <dbReference type="Proteomes" id="UP001596267"/>
    </source>
</evidence>
<keyword evidence="2" id="KW-1185">Reference proteome</keyword>
<dbReference type="EMBL" id="JBHSTQ010000015">
    <property type="protein sequence ID" value="MFC6387451.1"/>
    <property type="molecule type" value="Genomic_DNA"/>
</dbReference>
<sequence length="77" mass="8780">MLNHASKEETCIICGHQKAEGIHICNQLICDDCQKKIIETDVTDWKYKFFMNKLAKLQVKQEKVIFHAGSGGEASKR</sequence>
<dbReference type="Pfam" id="PF10764">
    <property type="entry name" value="Gin"/>
    <property type="match status" value="1"/>
</dbReference>
<accession>A0ABW1WFU6</accession>
<gene>
    <name evidence="1" type="ORF">ACFP7A_12665</name>
</gene>
<name>A0ABW1WFU6_9BACL</name>
<protein>
    <submittedName>
        <fullName evidence="1">Sigma factor G inhibitor Gin</fullName>
    </submittedName>
</protein>
<evidence type="ECO:0000313" key="1">
    <source>
        <dbReference type="EMBL" id="MFC6387451.1"/>
    </source>
</evidence>
<dbReference type="InterPro" id="IPR019700">
    <property type="entry name" value="Sigma-G_inhibitor_Gin"/>
</dbReference>
<comment type="caution">
    <text evidence="1">The sequence shown here is derived from an EMBL/GenBank/DDBJ whole genome shotgun (WGS) entry which is preliminary data.</text>
</comment>
<reference evidence="2" key="1">
    <citation type="journal article" date="2019" name="Int. J. Syst. Evol. Microbiol.">
        <title>The Global Catalogue of Microorganisms (GCM) 10K type strain sequencing project: providing services to taxonomists for standard genome sequencing and annotation.</title>
        <authorList>
            <consortium name="The Broad Institute Genomics Platform"/>
            <consortium name="The Broad Institute Genome Sequencing Center for Infectious Disease"/>
            <person name="Wu L."/>
            <person name="Ma J."/>
        </authorList>
    </citation>
    <scope>NUCLEOTIDE SEQUENCE [LARGE SCALE GENOMIC DNA]</scope>
    <source>
        <strain evidence="2">CCUG 42001</strain>
    </source>
</reference>
<organism evidence="1 2">
    <name type="scientific">Sporolactobacillus kofuensis</name>
    <dbReference type="NCBI Taxonomy" id="269672"/>
    <lineage>
        <taxon>Bacteria</taxon>
        <taxon>Bacillati</taxon>
        <taxon>Bacillota</taxon>
        <taxon>Bacilli</taxon>
        <taxon>Bacillales</taxon>
        <taxon>Sporolactobacillaceae</taxon>
        <taxon>Sporolactobacillus</taxon>
    </lineage>
</organism>